<feature type="transmembrane region" description="Helical" evidence="1">
    <location>
        <begin position="215"/>
        <end position="239"/>
    </location>
</feature>
<name>A0A7M5XL90_9CNID</name>
<sequence>MRESLTLFSWFSGLLILVTVIIDILLAFKFRRYFRANGFGIVTLTLVSLVFAHGVSVLFYGITTLTIMGSGGSAKHEYSILIDLSNIWMISSTLLHMMGITLQRVFSYTYGNRFLQFTSKRKNIVVVILNMWLASLVITILVLTNRNALCFSVFYLGVFICGTLTIVNFMLTVDTHILRSKPLKNSEDHELAMDMSSVNSPSKKVRVVQTPRKTFSLFSGLLASFLLFTLPGCIPNLIFNLRGKVLSESTYIIISLWLFLGLVFDCLWILMRLRSTINSQTGFYARWTLRKSRENVANFFNVKSTGNNNYHKRAGTMREKLVYEDSYGPETEAETI</sequence>
<protein>
    <submittedName>
        <fullName evidence="2">Uncharacterized protein</fullName>
    </submittedName>
</protein>
<keyword evidence="1" id="KW-0812">Transmembrane</keyword>
<organism evidence="2 3">
    <name type="scientific">Clytia hemisphaerica</name>
    <dbReference type="NCBI Taxonomy" id="252671"/>
    <lineage>
        <taxon>Eukaryota</taxon>
        <taxon>Metazoa</taxon>
        <taxon>Cnidaria</taxon>
        <taxon>Hydrozoa</taxon>
        <taxon>Hydroidolina</taxon>
        <taxon>Leptothecata</taxon>
        <taxon>Obeliida</taxon>
        <taxon>Clytiidae</taxon>
        <taxon>Clytia</taxon>
    </lineage>
</organism>
<feature type="transmembrane region" description="Helical" evidence="1">
    <location>
        <begin position="38"/>
        <end position="60"/>
    </location>
</feature>
<dbReference type="AlphaFoldDB" id="A0A7M5XL90"/>
<keyword evidence="3" id="KW-1185">Reference proteome</keyword>
<proteinExistence type="predicted"/>
<evidence type="ECO:0000313" key="3">
    <source>
        <dbReference type="Proteomes" id="UP000594262"/>
    </source>
</evidence>
<feature type="transmembrane region" description="Helical" evidence="1">
    <location>
        <begin position="6"/>
        <end position="26"/>
    </location>
</feature>
<dbReference type="Gene3D" id="1.20.1070.10">
    <property type="entry name" value="Rhodopsin 7-helix transmembrane proteins"/>
    <property type="match status" value="1"/>
</dbReference>
<dbReference type="Proteomes" id="UP000594262">
    <property type="component" value="Unplaced"/>
</dbReference>
<keyword evidence="1" id="KW-1133">Transmembrane helix</keyword>
<feature type="transmembrane region" description="Helical" evidence="1">
    <location>
        <begin position="80"/>
        <end position="102"/>
    </location>
</feature>
<reference evidence="2" key="1">
    <citation type="submission" date="2021-01" db="UniProtKB">
        <authorList>
            <consortium name="EnsemblMetazoa"/>
        </authorList>
    </citation>
    <scope>IDENTIFICATION</scope>
</reference>
<feature type="transmembrane region" description="Helical" evidence="1">
    <location>
        <begin position="251"/>
        <end position="270"/>
    </location>
</feature>
<dbReference type="EnsemblMetazoa" id="CLYHEMT025302.1">
    <property type="protein sequence ID" value="CLYHEMP025302.1"/>
    <property type="gene ID" value="CLYHEMG025302"/>
</dbReference>
<evidence type="ECO:0000256" key="1">
    <source>
        <dbReference type="SAM" id="Phobius"/>
    </source>
</evidence>
<keyword evidence="1" id="KW-0472">Membrane</keyword>
<feature type="transmembrane region" description="Helical" evidence="1">
    <location>
        <begin position="123"/>
        <end position="143"/>
    </location>
</feature>
<evidence type="ECO:0000313" key="2">
    <source>
        <dbReference type="EnsemblMetazoa" id="CLYHEMP025302.1"/>
    </source>
</evidence>
<feature type="transmembrane region" description="Helical" evidence="1">
    <location>
        <begin position="149"/>
        <end position="171"/>
    </location>
</feature>
<accession>A0A7M5XL90</accession>